<feature type="domain" description="Immunity protein 63" evidence="1">
    <location>
        <begin position="38"/>
        <end position="118"/>
    </location>
</feature>
<name>A0AAU8IIT1_9BACL</name>
<dbReference type="EMBL" id="CP159510">
    <property type="protein sequence ID" value="XCJ18164.1"/>
    <property type="molecule type" value="Genomic_DNA"/>
</dbReference>
<dbReference type="Pfam" id="PF15599">
    <property type="entry name" value="Imm63"/>
    <property type="match status" value="1"/>
</dbReference>
<dbReference type="InterPro" id="IPR028952">
    <property type="entry name" value="Imm63"/>
</dbReference>
<reference evidence="2" key="1">
    <citation type="submission" date="2024-06" db="EMBL/GenBank/DDBJ databases">
        <authorList>
            <person name="Fan A."/>
            <person name="Zhang F.Y."/>
            <person name="Zhang L."/>
        </authorList>
    </citation>
    <scope>NUCLEOTIDE SEQUENCE</scope>
    <source>
        <strain evidence="2">Y61</strain>
    </source>
</reference>
<gene>
    <name evidence="2" type="ORF">ABNN70_06895</name>
</gene>
<organism evidence="2">
    <name type="scientific">Sporolactobacillus sp. Y61</name>
    <dbReference type="NCBI Taxonomy" id="3160863"/>
    <lineage>
        <taxon>Bacteria</taxon>
        <taxon>Bacillati</taxon>
        <taxon>Bacillota</taxon>
        <taxon>Bacilli</taxon>
        <taxon>Bacillales</taxon>
        <taxon>Sporolactobacillaceae</taxon>
        <taxon>Sporolactobacillus</taxon>
    </lineage>
</organism>
<accession>A0AAU8IIT1</accession>
<evidence type="ECO:0000313" key="2">
    <source>
        <dbReference type="EMBL" id="XCJ18164.1"/>
    </source>
</evidence>
<protein>
    <submittedName>
        <fullName evidence="2">Imm63 family immunity protein</fullName>
    </submittedName>
</protein>
<dbReference type="AlphaFoldDB" id="A0AAU8IIT1"/>
<proteinExistence type="predicted"/>
<dbReference type="RefSeq" id="WP_353949239.1">
    <property type="nucleotide sequence ID" value="NZ_CP159510.1"/>
</dbReference>
<evidence type="ECO:0000259" key="1">
    <source>
        <dbReference type="Pfam" id="PF15599"/>
    </source>
</evidence>
<sequence>MKKEINPKIKTLNYYSNEIYFSHPNLGYDGSYIYSDAQGYHYVETERGEKTTHKVTDDVFEISYWVLEPIVSEIAFNFESKNRVYGEDSRKLAFRKKLELFSLIGENFKKREEIEQSEILKRVPYKHIKEN</sequence>